<dbReference type="PROSITE" id="PS00589">
    <property type="entry name" value="PTS_HPR_SER"/>
    <property type="match status" value="1"/>
</dbReference>
<evidence type="ECO:0000256" key="7">
    <source>
        <dbReference type="ARBA" id="ARBA00015565"/>
    </source>
</evidence>
<keyword evidence="15" id="KW-0418">Kinase</keyword>
<accession>A0ABS3DFB8</accession>
<dbReference type="PANTHER" id="PTHR46244:SF6">
    <property type="entry name" value="PHOSPHOENOLPYRUVATE-PROTEIN PHOSPHOTRANSFERASE"/>
    <property type="match status" value="1"/>
</dbReference>
<comment type="function">
    <text evidence="3">The phosphoenolpyruvate-dependent sugar phosphotransferase system (sugar PTS), a major carbohydrate active transport system, catalyzes the phosphorylation of incoming sugar substrates concomitantly with their translocation across the cell membrane. The enzyme II FruAB PTS system is involved in fructose transport.</text>
</comment>
<evidence type="ECO:0000313" key="20">
    <source>
        <dbReference type="Proteomes" id="UP000664052"/>
    </source>
</evidence>
<evidence type="ECO:0000256" key="9">
    <source>
        <dbReference type="ARBA" id="ARBA00022490"/>
    </source>
</evidence>
<evidence type="ECO:0000256" key="1">
    <source>
        <dbReference type="ARBA" id="ARBA00000683"/>
    </source>
</evidence>
<dbReference type="InterPro" id="IPR015813">
    <property type="entry name" value="Pyrv/PenolPyrv_kinase-like_dom"/>
</dbReference>
<comment type="subcellular location">
    <subcellularLocation>
        <location evidence="4">Cytoplasm</location>
    </subcellularLocation>
</comment>
<dbReference type="GO" id="GO:0008965">
    <property type="term" value="F:phosphoenolpyruvate-protein phosphotransferase activity"/>
    <property type="evidence" value="ECO:0007669"/>
    <property type="project" value="UniProtKB-EC"/>
</dbReference>
<name>A0ABS3DFB8_9BACT</name>
<keyword evidence="8" id="KW-0813">Transport</keyword>
<keyword evidence="11" id="KW-0762">Sugar transport</keyword>
<comment type="similarity">
    <text evidence="5">Belongs to the PEP-utilizing enzyme family.</text>
</comment>
<dbReference type="NCBIfam" id="TIGR01003">
    <property type="entry name" value="PTS_HPr_family"/>
    <property type="match status" value="1"/>
</dbReference>
<dbReference type="RefSeq" id="WP_207053267.1">
    <property type="nucleotide sequence ID" value="NZ_JAFIMU010000007.1"/>
</dbReference>
<evidence type="ECO:0000256" key="13">
    <source>
        <dbReference type="ARBA" id="ARBA00022683"/>
    </source>
</evidence>
<dbReference type="Proteomes" id="UP000664052">
    <property type="component" value="Unassembled WGS sequence"/>
</dbReference>
<dbReference type="InterPro" id="IPR018274">
    <property type="entry name" value="PEP_util_AS"/>
</dbReference>
<dbReference type="InterPro" id="IPR008279">
    <property type="entry name" value="PEP-util_enz_mobile_dom"/>
</dbReference>
<gene>
    <name evidence="19" type="primary">ptsP</name>
    <name evidence="19" type="ORF">JYK02_20210</name>
</gene>
<proteinExistence type="inferred from homology"/>
<comment type="cofactor">
    <cofactor evidence="2">
        <name>Mg(2+)</name>
        <dbReference type="ChEBI" id="CHEBI:18420"/>
    </cofactor>
</comment>
<keyword evidence="14" id="KW-0479">Metal-binding</keyword>
<feature type="domain" description="HPr" evidence="18">
    <location>
        <begin position="161"/>
        <end position="248"/>
    </location>
</feature>
<dbReference type="EMBL" id="JAFIMU010000007">
    <property type="protein sequence ID" value="MBN8229841.1"/>
    <property type="molecule type" value="Genomic_DNA"/>
</dbReference>
<dbReference type="PROSITE" id="PS00742">
    <property type="entry name" value="PEP_ENZYMES_2"/>
    <property type="match status" value="1"/>
</dbReference>
<dbReference type="Gene3D" id="3.20.20.60">
    <property type="entry name" value="Phosphoenolpyruvate-binding domains"/>
    <property type="match status" value="1"/>
</dbReference>
<protein>
    <recommendedName>
        <fullName evidence="7">Multiphosphoryl transfer protein</fullName>
        <ecNumber evidence="6">2.7.3.9</ecNumber>
    </recommendedName>
</protein>
<dbReference type="Gene3D" id="3.40.930.10">
    <property type="entry name" value="Mannitol-specific EII, Chain A"/>
    <property type="match status" value="1"/>
</dbReference>
<evidence type="ECO:0000259" key="17">
    <source>
        <dbReference type="PROSITE" id="PS51094"/>
    </source>
</evidence>
<evidence type="ECO:0000256" key="16">
    <source>
        <dbReference type="ARBA" id="ARBA00022842"/>
    </source>
</evidence>
<dbReference type="SUPFAM" id="SSF52009">
    <property type="entry name" value="Phosphohistidine domain"/>
    <property type="match status" value="1"/>
</dbReference>
<reference evidence="19 20" key="1">
    <citation type="submission" date="2021-02" db="EMBL/GenBank/DDBJ databases">
        <title>De Novo genome assembly of isolated myxobacteria.</title>
        <authorList>
            <person name="Stevens D.C."/>
        </authorList>
    </citation>
    <scope>NUCLEOTIDE SEQUENCE [LARGE SCALE GENOMIC DNA]</scope>
    <source>
        <strain evidence="19 20">ATCC 29039</strain>
    </source>
</reference>
<evidence type="ECO:0000256" key="10">
    <source>
        <dbReference type="ARBA" id="ARBA00022553"/>
    </source>
</evidence>
<dbReference type="EC" id="2.7.3.9" evidence="6"/>
<evidence type="ECO:0000256" key="14">
    <source>
        <dbReference type="ARBA" id="ARBA00022723"/>
    </source>
</evidence>
<dbReference type="PANTHER" id="PTHR46244">
    <property type="entry name" value="PHOSPHOENOLPYRUVATE-PROTEIN PHOSPHOTRANSFERASE"/>
    <property type="match status" value="1"/>
</dbReference>
<keyword evidence="20" id="KW-1185">Reference proteome</keyword>
<dbReference type="InterPro" id="IPR036618">
    <property type="entry name" value="PtsI_HPr-bd_sf"/>
</dbReference>
<dbReference type="SUPFAM" id="SSF51621">
    <property type="entry name" value="Phosphoenolpyruvate/pyruvate domain"/>
    <property type="match status" value="1"/>
</dbReference>
<dbReference type="InterPro" id="IPR050499">
    <property type="entry name" value="PEP-utilizing_PTS_enzyme"/>
</dbReference>
<evidence type="ECO:0000256" key="12">
    <source>
        <dbReference type="ARBA" id="ARBA00022679"/>
    </source>
</evidence>
<dbReference type="Pfam" id="PF05524">
    <property type="entry name" value="PEP-utilisers_N"/>
    <property type="match status" value="1"/>
</dbReference>
<dbReference type="PROSITE" id="PS51350">
    <property type="entry name" value="PTS_HPR_DOM"/>
    <property type="match status" value="1"/>
</dbReference>
<dbReference type="InterPro" id="IPR008731">
    <property type="entry name" value="PTS_EIN"/>
</dbReference>
<sequence length="836" mass="88671">MLTLTPSQVRLGWTASDKAEAIRLVGQVMVESGFISPGYVDSMLKREQVSATFLGHGIAIPHGLPEARDLVLQTGVVVVQFPAGVAWSQDGHARLVVGIAAKSDEHLQVLANLTGVLGDEARSEALASTRDTAAIVQALNGSDAELELDPEEPHAAPVLDGHAIQVLSPSPHGLHARPATVLVEVARRFRADVTVHHEGRQANARSLLSLLQLGARGGTTLTLTAAGDDADAVLLALRDAFDAGLGEATAHATPPAAPPAPTVVLDYEGTLVAGLSASPGIAAGPVWAFQRERLEVEERAVDSAREHLLLEEALAGAAAELRQLHEGFLLKAGAQRAAIFKAHLELLDDPGMLSETHGLIDTGLSAGASWRRVFESRAQALAALDEPVMAARSADLRDVGRRVLRPLAKVLEGEPTFPDHPVVLLAEDLAPSDTAKLDPAMVLGLCTASGGTTSHTAIIARSLDLPAVVAVGPSVLDLRNGQHCILDGDAGVLVVGPSERDRTKAAHQRDRIRTRREEEKLERYRPAITLDGKRVEVAANISEAADARKAVDAGGEGVGLMRTEFLFLKRDEPPSEEEQFHAYRTMVRALNGLPLILRTLDIGGDKHVPYLSLPAEENPFLGVRGIRLCFEREDLFRTQLRAILRASKEGPVRIMYPMVAMPEELAKARAITESVRREVGADPVETGIMIEVPSAVMMAERLARDVSFFSIGTNDLTQYVLAMDRQHPVLAPQADGLHPAVLRMVDLTVKAARRAGIWVGACGGIAGDPSGAVVLSGLGVTELSVAIPSIPAVKALLRGISMADAEGLARQALECGNAAEVRGLVRGLVARNGAKA</sequence>
<dbReference type="InterPro" id="IPR000032">
    <property type="entry name" value="HPr-like"/>
</dbReference>
<dbReference type="InterPro" id="IPR016152">
    <property type="entry name" value="PTrfase/Anion_transptr"/>
</dbReference>
<dbReference type="Pfam" id="PF00359">
    <property type="entry name" value="PTS_EIIA_2"/>
    <property type="match status" value="1"/>
</dbReference>
<feature type="domain" description="PTS EIIA type-2" evidence="17">
    <location>
        <begin position="2"/>
        <end position="142"/>
    </location>
</feature>
<evidence type="ECO:0000256" key="4">
    <source>
        <dbReference type="ARBA" id="ARBA00004496"/>
    </source>
</evidence>
<dbReference type="Gene3D" id="3.50.30.10">
    <property type="entry name" value="Phosphohistidine domain"/>
    <property type="match status" value="1"/>
</dbReference>
<dbReference type="Pfam" id="PF02896">
    <property type="entry name" value="PEP-utilizers_C"/>
    <property type="match status" value="1"/>
</dbReference>
<dbReference type="InterPro" id="IPR035895">
    <property type="entry name" value="HPr-like_sf"/>
</dbReference>
<evidence type="ECO:0000256" key="2">
    <source>
        <dbReference type="ARBA" id="ARBA00001946"/>
    </source>
</evidence>
<dbReference type="Pfam" id="PF00381">
    <property type="entry name" value="PTS-HPr"/>
    <property type="match status" value="1"/>
</dbReference>
<dbReference type="NCBIfam" id="TIGR01417">
    <property type="entry name" value="PTS_I_fam"/>
    <property type="match status" value="1"/>
</dbReference>
<evidence type="ECO:0000256" key="15">
    <source>
        <dbReference type="ARBA" id="ARBA00022777"/>
    </source>
</evidence>
<dbReference type="PRINTS" id="PR00107">
    <property type="entry name" value="PHOSPHOCPHPR"/>
</dbReference>
<evidence type="ECO:0000256" key="8">
    <source>
        <dbReference type="ARBA" id="ARBA00022448"/>
    </source>
</evidence>
<dbReference type="InterPro" id="IPR006318">
    <property type="entry name" value="PTS_EI-like"/>
</dbReference>
<keyword evidence="10" id="KW-0597">Phosphoprotein</keyword>
<dbReference type="InterPro" id="IPR001020">
    <property type="entry name" value="PTS_HPr_His_P_site"/>
</dbReference>
<dbReference type="InterPro" id="IPR002114">
    <property type="entry name" value="PTS_HPr_Ser_P_site"/>
</dbReference>
<dbReference type="PROSITE" id="PS00369">
    <property type="entry name" value="PTS_HPR_HIS"/>
    <property type="match status" value="1"/>
</dbReference>
<keyword evidence="12 19" id="KW-0808">Transferase</keyword>
<evidence type="ECO:0000256" key="3">
    <source>
        <dbReference type="ARBA" id="ARBA00003136"/>
    </source>
</evidence>
<dbReference type="PROSITE" id="PS51094">
    <property type="entry name" value="PTS_EIIA_TYPE_2"/>
    <property type="match status" value="1"/>
</dbReference>
<dbReference type="InterPro" id="IPR036637">
    <property type="entry name" value="Phosphohistidine_dom_sf"/>
</dbReference>
<keyword evidence="16" id="KW-0460">Magnesium</keyword>
<dbReference type="Pfam" id="PF00391">
    <property type="entry name" value="PEP-utilizers"/>
    <property type="match status" value="1"/>
</dbReference>
<evidence type="ECO:0000256" key="5">
    <source>
        <dbReference type="ARBA" id="ARBA00007837"/>
    </source>
</evidence>
<dbReference type="InterPro" id="IPR040442">
    <property type="entry name" value="Pyrv_kinase-like_dom_sf"/>
</dbReference>
<keyword evidence="9" id="KW-0963">Cytoplasm</keyword>
<dbReference type="SUPFAM" id="SSF47831">
    <property type="entry name" value="Enzyme I of the PEP:sugar phosphotransferase system HPr-binding (sub)domain"/>
    <property type="match status" value="1"/>
</dbReference>
<dbReference type="InterPro" id="IPR002178">
    <property type="entry name" value="PTS_EIIA_type-2_dom"/>
</dbReference>
<dbReference type="SUPFAM" id="SSF55594">
    <property type="entry name" value="HPr-like"/>
    <property type="match status" value="1"/>
</dbReference>
<keyword evidence="13" id="KW-0598">Phosphotransferase system</keyword>
<dbReference type="SUPFAM" id="SSF55804">
    <property type="entry name" value="Phoshotransferase/anion transport protein"/>
    <property type="match status" value="1"/>
</dbReference>
<dbReference type="InterPro" id="IPR000121">
    <property type="entry name" value="PEP_util_C"/>
</dbReference>
<comment type="caution">
    <text evidence="19">The sequence shown here is derived from an EMBL/GenBank/DDBJ whole genome shotgun (WGS) entry which is preliminary data.</text>
</comment>
<evidence type="ECO:0000256" key="11">
    <source>
        <dbReference type="ARBA" id="ARBA00022597"/>
    </source>
</evidence>
<comment type="catalytic activity">
    <reaction evidence="1">
        <text>L-histidyl-[protein] + phosphoenolpyruvate = N(pros)-phospho-L-histidyl-[protein] + pyruvate</text>
        <dbReference type="Rhea" id="RHEA:23880"/>
        <dbReference type="Rhea" id="RHEA-COMP:9745"/>
        <dbReference type="Rhea" id="RHEA-COMP:9746"/>
        <dbReference type="ChEBI" id="CHEBI:15361"/>
        <dbReference type="ChEBI" id="CHEBI:29979"/>
        <dbReference type="ChEBI" id="CHEBI:58702"/>
        <dbReference type="ChEBI" id="CHEBI:64837"/>
        <dbReference type="EC" id="2.7.3.9"/>
    </reaction>
</comment>
<evidence type="ECO:0000259" key="18">
    <source>
        <dbReference type="PROSITE" id="PS51350"/>
    </source>
</evidence>
<dbReference type="PRINTS" id="PR01736">
    <property type="entry name" value="PHPHTRNFRASE"/>
</dbReference>
<organism evidence="19 20">
    <name type="scientific">Corallococcus macrosporus</name>
    <dbReference type="NCBI Taxonomy" id="35"/>
    <lineage>
        <taxon>Bacteria</taxon>
        <taxon>Pseudomonadati</taxon>
        <taxon>Myxococcota</taxon>
        <taxon>Myxococcia</taxon>
        <taxon>Myxococcales</taxon>
        <taxon>Cystobacterineae</taxon>
        <taxon>Myxococcaceae</taxon>
        <taxon>Corallococcus</taxon>
    </lineage>
</organism>
<dbReference type="Gene3D" id="1.10.274.10">
    <property type="entry name" value="PtsI, HPr-binding domain"/>
    <property type="match status" value="1"/>
</dbReference>
<evidence type="ECO:0000313" key="19">
    <source>
        <dbReference type="EMBL" id="MBN8229841.1"/>
    </source>
</evidence>
<dbReference type="CDD" id="cd00211">
    <property type="entry name" value="PTS_IIA_fru"/>
    <property type="match status" value="1"/>
</dbReference>
<dbReference type="PROSITE" id="PS00372">
    <property type="entry name" value="PTS_EIIA_TYPE_2_HIS"/>
    <property type="match status" value="1"/>
</dbReference>
<dbReference type="Gene3D" id="3.30.1340.10">
    <property type="entry name" value="HPr-like"/>
    <property type="match status" value="1"/>
</dbReference>
<dbReference type="PROSITE" id="PS00370">
    <property type="entry name" value="PEP_ENZYMES_PHOS_SITE"/>
    <property type="match status" value="1"/>
</dbReference>
<dbReference type="CDD" id="cd00367">
    <property type="entry name" value="PTS-HPr_like"/>
    <property type="match status" value="1"/>
</dbReference>
<evidence type="ECO:0000256" key="6">
    <source>
        <dbReference type="ARBA" id="ARBA00012232"/>
    </source>
</evidence>
<dbReference type="InterPro" id="IPR023151">
    <property type="entry name" value="PEP_util_CS"/>
</dbReference>